<evidence type="ECO:0000313" key="3">
    <source>
        <dbReference type="EMBL" id="OGF55920.1"/>
    </source>
</evidence>
<dbReference type="InterPro" id="IPR052893">
    <property type="entry name" value="TCS_response_regulator"/>
</dbReference>
<dbReference type="Gene3D" id="3.40.50.2300">
    <property type="match status" value="1"/>
</dbReference>
<dbReference type="PROSITE" id="PS50110">
    <property type="entry name" value="RESPONSE_REGULATORY"/>
    <property type="match status" value="1"/>
</dbReference>
<name>A0A1F5UXQ6_FRAXR</name>
<dbReference type="CDD" id="cd17557">
    <property type="entry name" value="REC_Rcp-like"/>
    <property type="match status" value="1"/>
</dbReference>
<evidence type="ECO:0000256" key="1">
    <source>
        <dbReference type="PROSITE-ProRule" id="PRU00169"/>
    </source>
</evidence>
<sequence length="153" mass="17286">MKAKKLRILLVEDNPEDVLIAERSLMKANMREKSELFVVRDGQEALDFLRHKGKFPDAARPDLILLDLKLPKVNGHEVLAEIKADDRLRRIPVIVLTVSEREEDMVKAYNSGASGYITKPPSSAEFAKVIETVLDYWRISELPSQSGNGVESR</sequence>
<accession>A0A1F5UXQ6</accession>
<feature type="modified residue" description="4-aspartylphosphate" evidence="1">
    <location>
        <position position="67"/>
    </location>
</feature>
<dbReference type="STRING" id="1817864.A2Z21_00745"/>
<dbReference type="InterPro" id="IPR011006">
    <property type="entry name" value="CheY-like_superfamily"/>
</dbReference>
<reference evidence="3 4" key="1">
    <citation type="journal article" date="2016" name="Nat. Commun.">
        <title>Thousands of microbial genomes shed light on interconnected biogeochemical processes in an aquifer system.</title>
        <authorList>
            <person name="Anantharaman K."/>
            <person name="Brown C.T."/>
            <person name="Hug L.A."/>
            <person name="Sharon I."/>
            <person name="Castelle C.J."/>
            <person name="Probst A.J."/>
            <person name="Thomas B.C."/>
            <person name="Singh A."/>
            <person name="Wilkins M.J."/>
            <person name="Karaoz U."/>
            <person name="Brodie E.L."/>
            <person name="Williams K.H."/>
            <person name="Hubbard S.S."/>
            <person name="Banfield J.F."/>
        </authorList>
    </citation>
    <scope>NUCLEOTIDE SEQUENCE [LARGE SCALE GENOMIC DNA]</scope>
    <source>
        <strain evidence="4">RBG_16_55_9</strain>
    </source>
</reference>
<keyword evidence="1" id="KW-0597">Phosphoprotein</keyword>
<dbReference type="Proteomes" id="UP000179157">
    <property type="component" value="Unassembled WGS sequence"/>
</dbReference>
<feature type="domain" description="Response regulatory" evidence="2">
    <location>
        <begin position="7"/>
        <end position="134"/>
    </location>
</feature>
<dbReference type="Pfam" id="PF00072">
    <property type="entry name" value="Response_reg"/>
    <property type="match status" value="1"/>
</dbReference>
<dbReference type="AlphaFoldDB" id="A0A1F5UXQ6"/>
<dbReference type="SUPFAM" id="SSF52172">
    <property type="entry name" value="CheY-like"/>
    <property type="match status" value="1"/>
</dbReference>
<protein>
    <recommendedName>
        <fullName evidence="2">Response regulatory domain-containing protein</fullName>
    </recommendedName>
</protein>
<dbReference type="InterPro" id="IPR001789">
    <property type="entry name" value="Sig_transdc_resp-reg_receiver"/>
</dbReference>
<organism evidence="3 4">
    <name type="scientific">Fraserbacteria sp. (strain RBG_16_55_9)</name>
    <dbReference type="NCBI Taxonomy" id="1817864"/>
    <lineage>
        <taxon>Bacteria</taxon>
        <taxon>Candidatus Fraseribacteriota</taxon>
    </lineage>
</organism>
<comment type="caution">
    <text evidence="3">The sequence shown here is derived from an EMBL/GenBank/DDBJ whole genome shotgun (WGS) entry which is preliminary data.</text>
</comment>
<dbReference type="PANTHER" id="PTHR44520">
    <property type="entry name" value="RESPONSE REGULATOR RCP1-RELATED"/>
    <property type="match status" value="1"/>
</dbReference>
<dbReference type="SMART" id="SM00448">
    <property type="entry name" value="REC"/>
    <property type="match status" value="1"/>
</dbReference>
<evidence type="ECO:0000259" key="2">
    <source>
        <dbReference type="PROSITE" id="PS50110"/>
    </source>
</evidence>
<evidence type="ECO:0000313" key="4">
    <source>
        <dbReference type="Proteomes" id="UP000179157"/>
    </source>
</evidence>
<gene>
    <name evidence="3" type="ORF">A2Z21_00745</name>
</gene>
<dbReference type="EMBL" id="MFGX01000045">
    <property type="protein sequence ID" value="OGF55920.1"/>
    <property type="molecule type" value="Genomic_DNA"/>
</dbReference>
<dbReference type="GO" id="GO:0000160">
    <property type="term" value="P:phosphorelay signal transduction system"/>
    <property type="evidence" value="ECO:0007669"/>
    <property type="project" value="InterPro"/>
</dbReference>
<proteinExistence type="predicted"/>